<comment type="caution">
    <text evidence="1">The sequence shown here is derived from an EMBL/GenBank/DDBJ whole genome shotgun (WGS) entry which is preliminary data.</text>
</comment>
<proteinExistence type="predicted"/>
<protein>
    <submittedName>
        <fullName evidence="1">Uncharacterized protein</fullName>
    </submittedName>
</protein>
<name>X1GW29_9ZZZZ</name>
<reference evidence="1" key="1">
    <citation type="journal article" date="2014" name="Front. Microbiol.">
        <title>High frequency of phylogenetically diverse reductive dehalogenase-homologous genes in deep subseafloor sedimentary metagenomes.</title>
        <authorList>
            <person name="Kawai M."/>
            <person name="Futagami T."/>
            <person name="Toyoda A."/>
            <person name="Takaki Y."/>
            <person name="Nishi S."/>
            <person name="Hori S."/>
            <person name="Arai W."/>
            <person name="Tsubouchi T."/>
            <person name="Morono Y."/>
            <person name="Uchiyama I."/>
            <person name="Ito T."/>
            <person name="Fujiyama A."/>
            <person name="Inagaki F."/>
            <person name="Takami H."/>
        </authorList>
    </citation>
    <scope>NUCLEOTIDE SEQUENCE</scope>
    <source>
        <strain evidence="1">Expedition CK06-06</strain>
    </source>
</reference>
<accession>X1GW29</accession>
<dbReference type="AlphaFoldDB" id="X1GW29"/>
<organism evidence="1">
    <name type="scientific">marine sediment metagenome</name>
    <dbReference type="NCBI Taxonomy" id="412755"/>
    <lineage>
        <taxon>unclassified sequences</taxon>
        <taxon>metagenomes</taxon>
        <taxon>ecological metagenomes</taxon>
    </lineage>
</organism>
<evidence type="ECO:0000313" key="1">
    <source>
        <dbReference type="EMBL" id="GAH37213.1"/>
    </source>
</evidence>
<gene>
    <name evidence="1" type="ORF">S03H2_24308</name>
</gene>
<dbReference type="EMBL" id="BARU01013471">
    <property type="protein sequence ID" value="GAH37213.1"/>
    <property type="molecule type" value="Genomic_DNA"/>
</dbReference>
<feature type="non-terminal residue" evidence="1">
    <location>
        <position position="1"/>
    </location>
</feature>
<sequence length="48" mass="5492">NDRHIADLLETFPEDKEAILEISKKATILEEENRLKLPKSVLSSQLCL</sequence>